<evidence type="ECO:0000313" key="2">
    <source>
        <dbReference type="Proteomes" id="UP000199467"/>
    </source>
</evidence>
<keyword evidence="2" id="KW-1185">Reference proteome</keyword>
<organism evidence="1 2">
    <name type="scientific">Ectopseudomonas chengduensis</name>
    <dbReference type="NCBI Taxonomy" id="489632"/>
    <lineage>
        <taxon>Bacteria</taxon>
        <taxon>Pseudomonadati</taxon>
        <taxon>Pseudomonadota</taxon>
        <taxon>Gammaproteobacteria</taxon>
        <taxon>Pseudomonadales</taxon>
        <taxon>Pseudomonadaceae</taxon>
        <taxon>Ectopseudomonas</taxon>
    </lineage>
</organism>
<dbReference type="Proteomes" id="UP000199467">
    <property type="component" value="Unassembled WGS sequence"/>
</dbReference>
<dbReference type="NCBIfam" id="NF041598">
    <property type="entry name" value="small_PA2485"/>
    <property type="match status" value="1"/>
</dbReference>
<evidence type="ECO:0000313" key="1">
    <source>
        <dbReference type="EMBL" id="SDC46641.1"/>
    </source>
</evidence>
<name>A0A1G6LTX0_9GAMM</name>
<accession>A0A1G6LTX0</accession>
<dbReference type="InterPro" id="IPR048079">
    <property type="entry name" value="PA2485-like"/>
</dbReference>
<dbReference type="RefSeq" id="WP_017677189.1">
    <property type="nucleotide sequence ID" value="NZ_FMZQ01000003.1"/>
</dbReference>
<sequence>MSIYAALASFAAASAFQTVVPVRPEQAAAAARDARPR</sequence>
<dbReference type="AlphaFoldDB" id="A0A1G6LTX0"/>
<reference evidence="2" key="1">
    <citation type="submission" date="2016-10" db="EMBL/GenBank/DDBJ databases">
        <authorList>
            <person name="Varghese N."/>
            <person name="Submissions S."/>
        </authorList>
    </citation>
    <scope>NUCLEOTIDE SEQUENCE [LARGE SCALE GENOMIC DNA]</scope>
    <source>
        <strain evidence="2">DSM 26382</strain>
    </source>
</reference>
<protein>
    <submittedName>
        <fullName evidence="1">Uncharacterized protein</fullName>
    </submittedName>
</protein>
<proteinExistence type="predicted"/>
<gene>
    <name evidence="1" type="ORF">SAMN05216576_103164</name>
</gene>
<dbReference type="EMBL" id="FMZQ01000003">
    <property type="protein sequence ID" value="SDC46641.1"/>
    <property type="molecule type" value="Genomic_DNA"/>
</dbReference>